<evidence type="ECO:0000313" key="3">
    <source>
        <dbReference type="Proteomes" id="UP000229554"/>
    </source>
</evidence>
<feature type="non-terminal residue" evidence="2">
    <location>
        <position position="62"/>
    </location>
</feature>
<proteinExistence type="predicted"/>
<protein>
    <submittedName>
        <fullName evidence="2">Uncharacterized protein</fullName>
    </submittedName>
</protein>
<feature type="compositionally biased region" description="Low complexity" evidence="1">
    <location>
        <begin position="1"/>
        <end position="19"/>
    </location>
</feature>
<dbReference type="AlphaFoldDB" id="A0A2M8KRQ1"/>
<dbReference type="Proteomes" id="UP000229554">
    <property type="component" value="Unassembled WGS sequence"/>
</dbReference>
<feature type="non-terminal residue" evidence="2">
    <location>
        <position position="1"/>
    </location>
</feature>
<name>A0A2M8KRQ1_9BACT</name>
<accession>A0A2M8KRQ1</accession>
<comment type="caution">
    <text evidence="2">The sequence shown here is derived from an EMBL/GenBank/DDBJ whole genome shotgun (WGS) entry which is preliminary data.</text>
</comment>
<reference evidence="3" key="1">
    <citation type="submission" date="2017-09" db="EMBL/GenBank/DDBJ databases">
        <title>Depth-based differentiation of microbial function through sediment-hosted aquifers and enrichment of novel symbionts in the deep terrestrial subsurface.</title>
        <authorList>
            <person name="Probst A.J."/>
            <person name="Ladd B."/>
            <person name="Jarett J.K."/>
            <person name="Geller-Mcgrath D.E."/>
            <person name="Sieber C.M.K."/>
            <person name="Emerson J.B."/>
            <person name="Anantharaman K."/>
            <person name="Thomas B.C."/>
            <person name="Malmstrom R."/>
            <person name="Stieglmeier M."/>
            <person name="Klingl A."/>
            <person name="Woyke T."/>
            <person name="Ryan C.M."/>
            <person name="Banfield J.F."/>
        </authorList>
    </citation>
    <scope>NUCLEOTIDE SEQUENCE [LARGE SCALE GENOMIC DNA]</scope>
</reference>
<evidence type="ECO:0000256" key="1">
    <source>
        <dbReference type="SAM" id="MobiDB-lite"/>
    </source>
</evidence>
<sequence length="62" mass="6556">TTGGTTTVQTTPTQAGTTTPTPPTTKIGISNVKTTPAVLTQGKPVEINWNDATKNDTYNLYF</sequence>
<gene>
    <name evidence="2" type="ORF">COU88_04205</name>
</gene>
<dbReference type="EMBL" id="PFED01000169">
    <property type="protein sequence ID" value="PJE62586.1"/>
    <property type="molecule type" value="Genomic_DNA"/>
</dbReference>
<organism evidence="2 3">
    <name type="scientific">Candidatus Roizmanbacteria bacterium CG10_big_fil_rev_8_21_14_0_10_39_6</name>
    <dbReference type="NCBI Taxonomy" id="1974853"/>
    <lineage>
        <taxon>Bacteria</taxon>
        <taxon>Candidatus Roizmaniibacteriota</taxon>
    </lineage>
</organism>
<evidence type="ECO:0000313" key="2">
    <source>
        <dbReference type="EMBL" id="PJE62586.1"/>
    </source>
</evidence>
<feature type="region of interest" description="Disordered" evidence="1">
    <location>
        <begin position="1"/>
        <end position="29"/>
    </location>
</feature>